<evidence type="ECO:0000259" key="7">
    <source>
        <dbReference type="Pfam" id="PF09335"/>
    </source>
</evidence>
<evidence type="ECO:0000256" key="6">
    <source>
        <dbReference type="SAM" id="Phobius"/>
    </source>
</evidence>
<feature type="transmembrane region" description="Helical" evidence="6">
    <location>
        <begin position="66"/>
        <end position="91"/>
    </location>
</feature>
<accession>A0A9Q3D0W9</accession>
<evidence type="ECO:0000256" key="4">
    <source>
        <dbReference type="ARBA" id="ARBA00022989"/>
    </source>
</evidence>
<reference evidence="8" key="1">
    <citation type="submission" date="2021-03" db="EMBL/GenBank/DDBJ databases">
        <title>Draft genome sequence of rust myrtle Austropuccinia psidii MF-1, a brazilian biotype.</title>
        <authorList>
            <person name="Quecine M.C."/>
            <person name="Pachon D.M.R."/>
            <person name="Bonatelli M.L."/>
            <person name="Correr F.H."/>
            <person name="Franceschini L.M."/>
            <person name="Leite T.F."/>
            <person name="Margarido G.R.A."/>
            <person name="Almeida C.A."/>
            <person name="Ferrarezi J.A."/>
            <person name="Labate C.A."/>
        </authorList>
    </citation>
    <scope>NUCLEOTIDE SEQUENCE</scope>
    <source>
        <strain evidence="8">MF-1</strain>
    </source>
</reference>
<feature type="transmembrane region" description="Helical" evidence="6">
    <location>
        <begin position="227"/>
        <end position="252"/>
    </location>
</feature>
<comment type="caution">
    <text evidence="8">The sequence shown here is derived from an EMBL/GenBank/DDBJ whole genome shotgun (WGS) entry which is preliminary data.</text>
</comment>
<dbReference type="GO" id="GO:0016020">
    <property type="term" value="C:membrane"/>
    <property type="evidence" value="ECO:0007669"/>
    <property type="project" value="UniProtKB-SubCell"/>
</dbReference>
<keyword evidence="3" id="KW-0732">Signal</keyword>
<evidence type="ECO:0000256" key="3">
    <source>
        <dbReference type="ARBA" id="ARBA00022729"/>
    </source>
</evidence>
<dbReference type="OrthoDB" id="3364966at2759"/>
<keyword evidence="5 6" id="KW-0472">Membrane</keyword>
<sequence length="425" mass="47634">MLKEIKANNPSDHIKISLNPTGHPNSSFDSSHNTSSFPASNPSGFLTNPSSFQPSNFFLVFKNKNLILNLLILILICISSLILVLISLSTLPSLKLPTSLKVVNDQILDLKLYAHHDLFQFFHISLVLSIIFIWKQAFSIPGTLLLNVLIGAIYGTWSSTLITCFLTAIGSTCAYYLAKLSRPILKHFIPNSLDFIQNNLEKFKSSNLIHNHYDIPKLSSYLLIARLLPIIPYAALNLASGILEIPLIPFFWTLLIGSLPYNFLTTQVGDLLATTSQSVLNNNLNESPDLSKLWTNSFILKLVLISIVGILPILIKHQLISWAEKLINLKSFQTNHTLTTHSWLSSSQRKIDSLDDNFSTKIQIDDLTTSINQPNDLFSIRNNSILSTDQQTSRHLTTYRRNDSLKIKTHRKIASIVSTNSLDLS</sequence>
<evidence type="ECO:0000256" key="1">
    <source>
        <dbReference type="ARBA" id="ARBA00004141"/>
    </source>
</evidence>
<feature type="domain" description="VTT" evidence="7">
    <location>
        <begin position="140"/>
        <end position="270"/>
    </location>
</feature>
<dbReference type="Proteomes" id="UP000765509">
    <property type="component" value="Unassembled WGS sequence"/>
</dbReference>
<evidence type="ECO:0000313" key="8">
    <source>
        <dbReference type="EMBL" id="MBW0494779.1"/>
    </source>
</evidence>
<keyword evidence="2 6" id="KW-0812">Transmembrane</keyword>
<dbReference type="Pfam" id="PF09335">
    <property type="entry name" value="VTT_dom"/>
    <property type="match status" value="1"/>
</dbReference>
<gene>
    <name evidence="8" type="ORF">O181_034494</name>
</gene>
<dbReference type="EMBL" id="AVOT02012740">
    <property type="protein sequence ID" value="MBW0494779.1"/>
    <property type="molecule type" value="Genomic_DNA"/>
</dbReference>
<keyword evidence="9" id="KW-1185">Reference proteome</keyword>
<feature type="transmembrane region" description="Helical" evidence="6">
    <location>
        <begin position="112"/>
        <end position="134"/>
    </location>
</feature>
<dbReference type="InterPro" id="IPR045014">
    <property type="entry name" value="TM41A/B"/>
</dbReference>
<evidence type="ECO:0000256" key="5">
    <source>
        <dbReference type="ARBA" id="ARBA00023136"/>
    </source>
</evidence>
<dbReference type="PANTHER" id="PTHR43220">
    <property type="match status" value="1"/>
</dbReference>
<protein>
    <recommendedName>
        <fullName evidence="7">VTT domain-containing protein</fullName>
    </recommendedName>
</protein>
<dbReference type="PANTHER" id="PTHR43220:SF21">
    <property type="entry name" value="TRANSMEMBRANE PROTEIN 41A"/>
    <property type="match status" value="1"/>
</dbReference>
<comment type="subcellular location">
    <subcellularLocation>
        <location evidence="1">Membrane</location>
        <topology evidence="1">Multi-pass membrane protein</topology>
    </subcellularLocation>
</comment>
<proteinExistence type="predicted"/>
<feature type="transmembrane region" description="Helical" evidence="6">
    <location>
        <begin position="293"/>
        <end position="315"/>
    </location>
</feature>
<feature type="transmembrane region" description="Helical" evidence="6">
    <location>
        <begin position="154"/>
        <end position="178"/>
    </location>
</feature>
<dbReference type="AlphaFoldDB" id="A0A9Q3D0W9"/>
<dbReference type="InterPro" id="IPR032816">
    <property type="entry name" value="VTT_dom"/>
</dbReference>
<organism evidence="8 9">
    <name type="scientific">Austropuccinia psidii MF-1</name>
    <dbReference type="NCBI Taxonomy" id="1389203"/>
    <lineage>
        <taxon>Eukaryota</taxon>
        <taxon>Fungi</taxon>
        <taxon>Dikarya</taxon>
        <taxon>Basidiomycota</taxon>
        <taxon>Pucciniomycotina</taxon>
        <taxon>Pucciniomycetes</taxon>
        <taxon>Pucciniales</taxon>
        <taxon>Sphaerophragmiaceae</taxon>
        <taxon>Austropuccinia</taxon>
    </lineage>
</organism>
<evidence type="ECO:0000313" key="9">
    <source>
        <dbReference type="Proteomes" id="UP000765509"/>
    </source>
</evidence>
<evidence type="ECO:0000256" key="2">
    <source>
        <dbReference type="ARBA" id="ARBA00022692"/>
    </source>
</evidence>
<keyword evidence="4 6" id="KW-1133">Transmembrane helix</keyword>
<name>A0A9Q3D0W9_9BASI</name>